<dbReference type="RefSeq" id="WP_083645655.1">
    <property type="nucleotide sequence ID" value="NZ_AMRU01000004.1"/>
</dbReference>
<dbReference type="InterPro" id="IPR003594">
    <property type="entry name" value="HATPase_dom"/>
</dbReference>
<gene>
    <name evidence="7" type="ORF">GRFL_3363</name>
</gene>
<evidence type="ECO:0000256" key="2">
    <source>
        <dbReference type="ARBA" id="ARBA00012438"/>
    </source>
</evidence>
<dbReference type="SMART" id="SM00388">
    <property type="entry name" value="HisKA"/>
    <property type="match status" value="1"/>
</dbReference>
<proteinExistence type="predicted"/>
<evidence type="ECO:0000256" key="6">
    <source>
        <dbReference type="ARBA" id="ARBA00023012"/>
    </source>
</evidence>
<dbReference type="SUPFAM" id="SSF47384">
    <property type="entry name" value="Homodimeric domain of signal transducing histidine kinase"/>
    <property type="match status" value="1"/>
</dbReference>
<keyword evidence="6" id="KW-0902">Two-component regulatory system</keyword>
<dbReference type="KEGG" id="gfl:GRFL_3363"/>
<dbReference type="Pfam" id="PF02518">
    <property type="entry name" value="HATPase_c"/>
    <property type="match status" value="1"/>
</dbReference>
<dbReference type="InterPro" id="IPR003661">
    <property type="entry name" value="HisK_dim/P_dom"/>
</dbReference>
<evidence type="ECO:0000313" key="7">
    <source>
        <dbReference type="EMBL" id="APU70087.1"/>
    </source>
</evidence>
<evidence type="ECO:0000256" key="1">
    <source>
        <dbReference type="ARBA" id="ARBA00000085"/>
    </source>
</evidence>
<dbReference type="SMART" id="SM00387">
    <property type="entry name" value="HATPase_c"/>
    <property type="match status" value="1"/>
</dbReference>
<dbReference type="PANTHER" id="PTHR45453:SF1">
    <property type="entry name" value="PHOSPHATE REGULON SENSOR PROTEIN PHOR"/>
    <property type="match status" value="1"/>
</dbReference>
<organism evidence="7 8">
    <name type="scientific">Christiangramia flava JLT2011</name>
    <dbReference type="NCBI Taxonomy" id="1229726"/>
    <lineage>
        <taxon>Bacteria</taxon>
        <taxon>Pseudomonadati</taxon>
        <taxon>Bacteroidota</taxon>
        <taxon>Flavobacteriia</taxon>
        <taxon>Flavobacteriales</taxon>
        <taxon>Flavobacteriaceae</taxon>
        <taxon>Christiangramia</taxon>
    </lineage>
</organism>
<protein>
    <recommendedName>
        <fullName evidence="2">histidine kinase</fullName>
        <ecNumber evidence="2">2.7.13.3</ecNumber>
    </recommendedName>
</protein>
<keyword evidence="3" id="KW-0597">Phosphoprotein</keyword>
<dbReference type="Gene3D" id="3.30.565.10">
    <property type="entry name" value="Histidine kinase-like ATPase, C-terminal domain"/>
    <property type="match status" value="1"/>
</dbReference>
<dbReference type="EC" id="2.7.13.3" evidence="2"/>
<dbReference type="InterPro" id="IPR004358">
    <property type="entry name" value="Sig_transdc_His_kin-like_C"/>
</dbReference>
<evidence type="ECO:0000313" key="8">
    <source>
        <dbReference type="Proteomes" id="UP000186230"/>
    </source>
</evidence>
<dbReference type="GO" id="GO:0004721">
    <property type="term" value="F:phosphoprotein phosphatase activity"/>
    <property type="evidence" value="ECO:0007669"/>
    <property type="project" value="TreeGrafter"/>
</dbReference>
<dbReference type="CDD" id="cd00075">
    <property type="entry name" value="HATPase"/>
    <property type="match status" value="1"/>
</dbReference>
<dbReference type="STRING" id="1229726.GRFL_3363"/>
<dbReference type="CDD" id="cd00082">
    <property type="entry name" value="HisKA"/>
    <property type="match status" value="1"/>
</dbReference>
<evidence type="ECO:0000256" key="5">
    <source>
        <dbReference type="ARBA" id="ARBA00022777"/>
    </source>
</evidence>
<dbReference type="AlphaFoldDB" id="A0A1L7I912"/>
<keyword evidence="4" id="KW-0808">Transferase</keyword>
<dbReference type="OrthoDB" id="1933776at2"/>
<dbReference type="PROSITE" id="PS50109">
    <property type="entry name" value="HIS_KIN"/>
    <property type="match status" value="1"/>
</dbReference>
<dbReference type="FunFam" id="3.30.565.10:FF:000006">
    <property type="entry name" value="Sensor histidine kinase WalK"/>
    <property type="match status" value="1"/>
</dbReference>
<dbReference type="EMBL" id="CP016359">
    <property type="protein sequence ID" value="APU70087.1"/>
    <property type="molecule type" value="Genomic_DNA"/>
</dbReference>
<dbReference type="InterPro" id="IPR050351">
    <property type="entry name" value="BphY/WalK/GraS-like"/>
</dbReference>
<dbReference type="GO" id="GO:0000155">
    <property type="term" value="F:phosphorelay sensor kinase activity"/>
    <property type="evidence" value="ECO:0007669"/>
    <property type="project" value="InterPro"/>
</dbReference>
<dbReference type="PANTHER" id="PTHR45453">
    <property type="entry name" value="PHOSPHATE REGULON SENSOR PROTEIN PHOR"/>
    <property type="match status" value="1"/>
</dbReference>
<dbReference type="GO" id="GO:0016036">
    <property type="term" value="P:cellular response to phosphate starvation"/>
    <property type="evidence" value="ECO:0007669"/>
    <property type="project" value="TreeGrafter"/>
</dbReference>
<keyword evidence="8" id="KW-1185">Reference proteome</keyword>
<comment type="catalytic activity">
    <reaction evidence="1">
        <text>ATP + protein L-histidine = ADP + protein N-phospho-L-histidine.</text>
        <dbReference type="EC" id="2.7.13.3"/>
    </reaction>
</comment>
<dbReference type="InterPro" id="IPR005467">
    <property type="entry name" value="His_kinase_dom"/>
</dbReference>
<sequence length="422" mass="49314">MNKRQLYIGVLVISVLGLFIVQYQYLRIGLNLAKVQFDRKIAYAIEDIRADLYVENQLTFLMAQSFTHDDYFRLSNDSLIDASSHFLYDYIKNDLVSNGIETDFSYRLYTRDSVISLEAPNMLDENNDQLVRYPMLLEGFLPELVEKPIILELQFHDLNTYFLSQLNGLTLPSLIFIIAIILVIIWILRSFYWQRNVITTTNDFINNFTHELKTPVFSIGLATKLLEERATPEQHTVLKMMREQVERMKKHIDKVLELGNLESRKKLFELEEQDVYPLLKKSCEDFETMARVENFQFTYELKGAEYIVKAEKFHLENAISNILDNAKKYSEAPEIALRAEKIGKHLQICIKDNGMGISAKQQQHIFKKFYRVPNGNLHRVKGYGLGLSYVSEIMKRHKGRIEMDSFENQGTTICLTLPLRYE</sequence>
<dbReference type="Pfam" id="PF00512">
    <property type="entry name" value="HisKA"/>
    <property type="match status" value="1"/>
</dbReference>
<dbReference type="InterPro" id="IPR036097">
    <property type="entry name" value="HisK_dim/P_sf"/>
</dbReference>
<keyword evidence="5 7" id="KW-0418">Kinase</keyword>
<reference evidence="7 8" key="1">
    <citation type="submission" date="2016-07" db="EMBL/GenBank/DDBJ databases">
        <title>Multi-omics approach to identify versatile polysaccharide utilization systems of a marine flavobacterium Gramella flava.</title>
        <authorList>
            <person name="Tang K."/>
        </authorList>
    </citation>
    <scope>NUCLEOTIDE SEQUENCE [LARGE SCALE GENOMIC DNA]</scope>
    <source>
        <strain evidence="7 8">JLT2011</strain>
    </source>
</reference>
<name>A0A1L7I912_9FLAO</name>
<dbReference type="GO" id="GO:0005886">
    <property type="term" value="C:plasma membrane"/>
    <property type="evidence" value="ECO:0007669"/>
    <property type="project" value="TreeGrafter"/>
</dbReference>
<evidence type="ECO:0000256" key="3">
    <source>
        <dbReference type="ARBA" id="ARBA00022553"/>
    </source>
</evidence>
<dbReference type="Gene3D" id="1.10.287.130">
    <property type="match status" value="1"/>
</dbReference>
<dbReference type="SUPFAM" id="SSF55874">
    <property type="entry name" value="ATPase domain of HSP90 chaperone/DNA topoisomerase II/histidine kinase"/>
    <property type="match status" value="1"/>
</dbReference>
<dbReference type="InterPro" id="IPR036890">
    <property type="entry name" value="HATPase_C_sf"/>
</dbReference>
<accession>A0A1L7I912</accession>
<evidence type="ECO:0000256" key="4">
    <source>
        <dbReference type="ARBA" id="ARBA00022679"/>
    </source>
</evidence>
<dbReference type="PRINTS" id="PR00344">
    <property type="entry name" value="BCTRLSENSOR"/>
</dbReference>
<dbReference type="Proteomes" id="UP000186230">
    <property type="component" value="Chromosome"/>
</dbReference>